<evidence type="ECO:0000313" key="1">
    <source>
        <dbReference type="EMBL" id="UVI38268.1"/>
    </source>
</evidence>
<organism evidence="1 2">
    <name type="scientific">Qipengyuania spongiae</name>
    <dbReference type="NCBI Taxonomy" id="2909673"/>
    <lineage>
        <taxon>Bacteria</taxon>
        <taxon>Pseudomonadati</taxon>
        <taxon>Pseudomonadota</taxon>
        <taxon>Alphaproteobacteria</taxon>
        <taxon>Sphingomonadales</taxon>
        <taxon>Erythrobacteraceae</taxon>
        <taxon>Qipengyuania</taxon>
    </lineage>
</organism>
<protein>
    <recommendedName>
        <fullName evidence="3">HTH domain-containing protein</fullName>
    </recommendedName>
</protein>
<dbReference type="Proteomes" id="UP001065265">
    <property type="component" value="Chromosome"/>
</dbReference>
<sequence length="145" mass="16443">MTKRLSNLDRTLKLVHALTQSIEGLTLDEMASLLEVNRRTVERLRNVILIHFDLEETIDGRIKRFRIKDSPGRAYARPSSSEVAALQSVVDAGRREGTVNSEALEKLLSKIKIAFDSAERRRLDNDLDLLTRLFPVSTNGTDLRL</sequence>
<name>A0ABY5SYT5_9SPHN</name>
<evidence type="ECO:0000313" key="2">
    <source>
        <dbReference type="Proteomes" id="UP001065265"/>
    </source>
</evidence>
<reference evidence="1" key="1">
    <citation type="submission" date="2022-02" db="EMBL/GenBank/DDBJ databases">
        <title>Qipengyuania spongiae sp. nov., isolated from marine sponge.</title>
        <authorList>
            <person name="Li Z."/>
            <person name="Zhang M."/>
        </authorList>
    </citation>
    <scope>NUCLEOTIDE SEQUENCE</scope>
    <source>
        <strain evidence="1">PHS-Z21</strain>
    </source>
</reference>
<accession>A0ABY5SYT5</accession>
<proteinExistence type="predicted"/>
<dbReference type="RefSeq" id="WP_191229138.1">
    <property type="nucleotide sequence ID" value="NZ_CP092471.1"/>
</dbReference>
<gene>
    <name evidence="1" type="ORF">L1F33_08265</name>
</gene>
<dbReference type="EMBL" id="CP092471">
    <property type="protein sequence ID" value="UVI38268.1"/>
    <property type="molecule type" value="Genomic_DNA"/>
</dbReference>
<evidence type="ECO:0008006" key="3">
    <source>
        <dbReference type="Google" id="ProtNLM"/>
    </source>
</evidence>
<keyword evidence="2" id="KW-1185">Reference proteome</keyword>